<dbReference type="GO" id="GO:0005886">
    <property type="term" value="C:plasma membrane"/>
    <property type="evidence" value="ECO:0007669"/>
    <property type="project" value="UniProtKB-SubCell"/>
</dbReference>
<dbReference type="NCBIfam" id="TIGR02120">
    <property type="entry name" value="GspF"/>
    <property type="match status" value="1"/>
</dbReference>
<sequence>MPVFEYRGLNSAGKQIKGLLEADSPKTLRSKLRADGIFLTDVLAQAEGSRAAVAKGTNAALVARDIDLRKLGRGRVNTDDVAIFTRQLSTLLGAGVTLVESLSALVDQVEKERFKRALSDIKQRVNEGSSLAEAMGQHPKIFPSIYVNMVRAGEASGALDAVLTRLADFTENQARLQQKILSTMLYPAIMMVVGGGILVALMVFVVPKVTKIFETMKATLPLSTRFLIASSNFFQNWWFILLPAMALAVVLFMRWTKSPSGKPKWDRFMLKAPLVGNMVRLLSISRFARTLSTLLKSGVPLLAAMDIVKAIMTNTVLAEVVEKARDSIREGESIANPLKRSGEFPPLVYHMVAIGERSGQLEEMLTSVADNYETQVNVRISALTSLLEPLLIVVMGAVIAFVALSILMPILQVNSAIR</sequence>
<feature type="domain" description="Type II secretion system protein GspF" evidence="9">
    <location>
        <begin position="84"/>
        <end position="207"/>
    </location>
</feature>
<evidence type="ECO:0000256" key="5">
    <source>
        <dbReference type="ARBA" id="ARBA00022692"/>
    </source>
</evidence>
<keyword evidence="5 8" id="KW-0812">Transmembrane</keyword>
<dbReference type="InterPro" id="IPR011850">
    <property type="entry name" value="T2SS_GspF"/>
</dbReference>
<feature type="transmembrane region" description="Helical" evidence="8">
    <location>
        <begin position="237"/>
        <end position="256"/>
    </location>
</feature>
<dbReference type="PANTHER" id="PTHR30012">
    <property type="entry name" value="GENERAL SECRETION PATHWAY PROTEIN"/>
    <property type="match status" value="1"/>
</dbReference>
<evidence type="ECO:0000256" key="8">
    <source>
        <dbReference type="SAM" id="Phobius"/>
    </source>
</evidence>
<proteinExistence type="inferred from homology"/>
<gene>
    <name evidence="10" type="ORF">BHS09_12035</name>
</gene>
<reference evidence="10 11" key="1">
    <citation type="journal article" date="2019" name="Science">
        <title>Social genes are selection hotspots in kin groups of a soil microbe.</title>
        <authorList>
            <person name="Wielgoss S."/>
            <person name="Wolfensberger R."/>
            <person name="Sun L."/>
            <person name="Fiegna F."/>
            <person name="Velicer G.J."/>
        </authorList>
    </citation>
    <scope>NUCLEOTIDE SEQUENCE [LARGE SCALE GENOMIC DNA]</scope>
    <source>
        <strain evidence="10 11">MC3.5.9c15</strain>
    </source>
</reference>
<dbReference type="PRINTS" id="PR00812">
    <property type="entry name" value="BCTERIALGSPF"/>
</dbReference>
<dbReference type="Proteomes" id="UP000320179">
    <property type="component" value="Chromosome"/>
</dbReference>
<evidence type="ECO:0000313" key="11">
    <source>
        <dbReference type="Proteomes" id="UP000320179"/>
    </source>
</evidence>
<dbReference type="FunFam" id="1.20.81.30:FF:000001">
    <property type="entry name" value="Type II secretion system protein F"/>
    <property type="match status" value="2"/>
</dbReference>
<dbReference type="Gene3D" id="1.20.81.30">
    <property type="entry name" value="Type II secretion system (T2SS), domain F"/>
    <property type="match status" value="2"/>
</dbReference>
<comment type="similarity">
    <text evidence="2">Belongs to the GSP F family.</text>
</comment>
<evidence type="ECO:0000256" key="6">
    <source>
        <dbReference type="ARBA" id="ARBA00022989"/>
    </source>
</evidence>
<accession>A0AAE6FYM1</accession>
<evidence type="ECO:0000259" key="9">
    <source>
        <dbReference type="Pfam" id="PF00482"/>
    </source>
</evidence>
<evidence type="ECO:0000256" key="2">
    <source>
        <dbReference type="ARBA" id="ARBA00005745"/>
    </source>
</evidence>
<keyword evidence="7 8" id="KW-0472">Membrane</keyword>
<evidence type="ECO:0000313" key="10">
    <source>
        <dbReference type="EMBL" id="QDE67653.1"/>
    </source>
</evidence>
<evidence type="ECO:0000256" key="4">
    <source>
        <dbReference type="ARBA" id="ARBA00022519"/>
    </source>
</evidence>
<feature type="transmembrane region" description="Helical" evidence="8">
    <location>
        <begin position="185"/>
        <end position="206"/>
    </location>
</feature>
<evidence type="ECO:0000256" key="3">
    <source>
        <dbReference type="ARBA" id="ARBA00022475"/>
    </source>
</evidence>
<name>A0AAE6FYM1_MYXXA</name>
<keyword evidence="4" id="KW-0997">Cell inner membrane</keyword>
<evidence type="ECO:0000256" key="1">
    <source>
        <dbReference type="ARBA" id="ARBA00004429"/>
    </source>
</evidence>
<organism evidence="10 11">
    <name type="scientific">Myxococcus xanthus</name>
    <dbReference type="NCBI Taxonomy" id="34"/>
    <lineage>
        <taxon>Bacteria</taxon>
        <taxon>Pseudomonadati</taxon>
        <taxon>Myxococcota</taxon>
        <taxon>Myxococcia</taxon>
        <taxon>Myxococcales</taxon>
        <taxon>Cystobacterineae</taxon>
        <taxon>Myxococcaceae</taxon>
        <taxon>Myxococcus</taxon>
    </lineage>
</organism>
<dbReference type="Pfam" id="PF00482">
    <property type="entry name" value="T2SSF"/>
    <property type="match status" value="2"/>
</dbReference>
<protein>
    <submittedName>
        <fullName evidence="10">Type II secretion system protein GspF</fullName>
    </submittedName>
</protein>
<dbReference type="GO" id="GO:0015627">
    <property type="term" value="C:type II protein secretion system complex"/>
    <property type="evidence" value="ECO:0007669"/>
    <property type="project" value="InterPro"/>
</dbReference>
<dbReference type="GO" id="GO:0015628">
    <property type="term" value="P:protein secretion by the type II secretion system"/>
    <property type="evidence" value="ECO:0007669"/>
    <property type="project" value="InterPro"/>
</dbReference>
<dbReference type="RefSeq" id="WP_140789888.1">
    <property type="nucleotide sequence ID" value="NZ_CP017169.1"/>
</dbReference>
<evidence type="ECO:0000256" key="7">
    <source>
        <dbReference type="ARBA" id="ARBA00023136"/>
    </source>
</evidence>
<feature type="domain" description="Type II secretion system protein GspF" evidence="9">
    <location>
        <begin position="287"/>
        <end position="409"/>
    </location>
</feature>
<dbReference type="InterPro" id="IPR042094">
    <property type="entry name" value="T2SS_GspF_sf"/>
</dbReference>
<dbReference type="AlphaFoldDB" id="A0AAE6FYM1"/>
<dbReference type="InterPro" id="IPR018076">
    <property type="entry name" value="T2SS_GspF_dom"/>
</dbReference>
<dbReference type="PANTHER" id="PTHR30012:SF0">
    <property type="entry name" value="TYPE II SECRETION SYSTEM PROTEIN F-RELATED"/>
    <property type="match status" value="1"/>
</dbReference>
<feature type="transmembrane region" description="Helical" evidence="8">
    <location>
        <begin position="390"/>
        <end position="411"/>
    </location>
</feature>
<keyword evidence="3" id="KW-1003">Cell membrane</keyword>
<keyword evidence="6 8" id="KW-1133">Transmembrane helix</keyword>
<dbReference type="InterPro" id="IPR003004">
    <property type="entry name" value="GspF/PilC"/>
</dbReference>
<comment type="subcellular location">
    <subcellularLocation>
        <location evidence="1">Cell inner membrane</location>
        <topology evidence="1">Multi-pass membrane protein</topology>
    </subcellularLocation>
</comment>
<dbReference type="EMBL" id="CP017174">
    <property type="protein sequence ID" value="QDE67653.1"/>
    <property type="molecule type" value="Genomic_DNA"/>
</dbReference>